<dbReference type="InterPro" id="IPR014756">
    <property type="entry name" value="Ig_E-set"/>
</dbReference>
<dbReference type="InterPro" id="IPR013783">
    <property type="entry name" value="Ig-like_fold"/>
</dbReference>
<feature type="binding site" evidence="9">
    <location>
        <position position="534"/>
    </location>
    <ligand>
        <name>Ca(2+)</name>
        <dbReference type="ChEBI" id="CHEBI:29108"/>
    </ligand>
</feature>
<comment type="similarity">
    <text evidence="1">Belongs to the transglutaminase superfamily. Transglutaminase family.</text>
</comment>
<evidence type="ECO:0000256" key="2">
    <source>
        <dbReference type="ARBA" id="ARBA00022679"/>
    </source>
</evidence>
<dbReference type="FunFam" id="3.90.260.10:FF:000001">
    <property type="entry name" value="Protein-glutamine gamma-glutamyltransferase 2"/>
    <property type="match status" value="1"/>
</dbReference>
<evidence type="ECO:0000256" key="6">
    <source>
        <dbReference type="ARBA" id="ARBA00024222"/>
    </source>
</evidence>
<dbReference type="InterPro" id="IPR001102">
    <property type="entry name" value="Transglutaminase_N"/>
</dbReference>
<dbReference type="Pfam" id="PF00868">
    <property type="entry name" value="Transglut_N"/>
    <property type="match status" value="1"/>
</dbReference>
<feature type="active site" evidence="8">
    <location>
        <position position="362"/>
    </location>
</feature>
<dbReference type="InterPro" id="IPR002931">
    <property type="entry name" value="Transglutaminase-like"/>
</dbReference>
<dbReference type="AlphaFoldDB" id="A0AAJ7E2X1"/>
<evidence type="ECO:0000256" key="4">
    <source>
        <dbReference type="ARBA" id="ARBA00022837"/>
    </source>
</evidence>
<dbReference type="InterPro" id="IPR036238">
    <property type="entry name" value="Transglutaminase_C_sf"/>
</dbReference>
<dbReference type="PANTHER" id="PTHR11590:SF69">
    <property type="entry name" value="RE08173P"/>
    <property type="match status" value="1"/>
</dbReference>
<evidence type="ECO:0000256" key="5">
    <source>
        <dbReference type="ARBA" id="ARBA00023315"/>
    </source>
</evidence>
<evidence type="ECO:0000256" key="9">
    <source>
        <dbReference type="PIRSR" id="PIRSR000459-2"/>
    </source>
</evidence>
<feature type="binding site" evidence="9">
    <location>
        <position position="484"/>
    </location>
    <ligand>
        <name>Ca(2+)</name>
        <dbReference type="ChEBI" id="CHEBI:29108"/>
    </ligand>
</feature>
<evidence type="ECO:0000256" key="3">
    <source>
        <dbReference type="ARBA" id="ARBA00022723"/>
    </source>
</evidence>
<proteinExistence type="inferred from homology"/>
<dbReference type="Gene3D" id="3.90.260.10">
    <property type="entry name" value="Transglutaminase-like"/>
    <property type="match status" value="1"/>
</dbReference>
<dbReference type="RefSeq" id="XP_011505870.1">
    <property type="nucleotide sequence ID" value="XM_011507568.1"/>
</dbReference>
<evidence type="ECO:0000256" key="1">
    <source>
        <dbReference type="ARBA" id="ARBA00005968"/>
    </source>
</evidence>
<dbReference type="EC" id="2.3.2.13" evidence="6"/>
<dbReference type="SUPFAM" id="SSF49309">
    <property type="entry name" value="Transglutaminase, two C-terminal domains"/>
    <property type="match status" value="2"/>
</dbReference>
<dbReference type="InterPro" id="IPR008958">
    <property type="entry name" value="Transglutaminase_C"/>
</dbReference>
<feature type="domain" description="Transglutaminase-like" evidence="10">
    <location>
        <begin position="354"/>
        <end position="447"/>
    </location>
</feature>
<comment type="catalytic activity">
    <reaction evidence="7">
        <text>L-glutaminyl-[protein] + L-lysyl-[protein] = [protein]-L-lysyl-N(6)-5-L-glutamyl-[protein] + NH4(+)</text>
        <dbReference type="Rhea" id="RHEA:54816"/>
        <dbReference type="Rhea" id="RHEA-COMP:9752"/>
        <dbReference type="Rhea" id="RHEA-COMP:10207"/>
        <dbReference type="Rhea" id="RHEA-COMP:14005"/>
        <dbReference type="ChEBI" id="CHEBI:28938"/>
        <dbReference type="ChEBI" id="CHEBI:29969"/>
        <dbReference type="ChEBI" id="CHEBI:30011"/>
        <dbReference type="ChEBI" id="CHEBI:138370"/>
        <dbReference type="EC" id="2.3.2.13"/>
    </reaction>
</comment>
<dbReference type="InterPro" id="IPR038765">
    <property type="entry name" value="Papain-like_cys_pep_sf"/>
</dbReference>
<dbReference type="Gene3D" id="2.60.40.10">
    <property type="entry name" value="Immunoglobulins"/>
    <property type="match status" value="3"/>
</dbReference>
<keyword evidence="3 9" id="KW-0479">Metal-binding</keyword>
<dbReference type="PIRSF" id="PIRSF000459">
    <property type="entry name" value="TGM_EBP42"/>
    <property type="match status" value="1"/>
</dbReference>
<dbReference type="KEGG" id="csol:105368545"/>
<gene>
    <name evidence="12" type="primary">LOC105368545</name>
</gene>
<name>A0AAJ7E2X1_9HYME</name>
<evidence type="ECO:0000313" key="11">
    <source>
        <dbReference type="Proteomes" id="UP000695007"/>
    </source>
</evidence>
<feature type="active site" evidence="8">
    <location>
        <position position="421"/>
    </location>
</feature>
<evidence type="ECO:0000256" key="7">
    <source>
        <dbReference type="ARBA" id="ARBA00051843"/>
    </source>
</evidence>
<dbReference type="GO" id="GO:0003810">
    <property type="term" value="F:protein-glutamine gamma-glutamyltransferase activity"/>
    <property type="evidence" value="ECO:0007669"/>
    <property type="project" value="UniProtKB-EC"/>
</dbReference>
<organism evidence="11 12">
    <name type="scientific">Ceratosolen solmsi marchali</name>
    <dbReference type="NCBI Taxonomy" id="326594"/>
    <lineage>
        <taxon>Eukaryota</taxon>
        <taxon>Metazoa</taxon>
        <taxon>Ecdysozoa</taxon>
        <taxon>Arthropoda</taxon>
        <taxon>Hexapoda</taxon>
        <taxon>Insecta</taxon>
        <taxon>Pterygota</taxon>
        <taxon>Neoptera</taxon>
        <taxon>Endopterygota</taxon>
        <taxon>Hymenoptera</taxon>
        <taxon>Apocrita</taxon>
        <taxon>Proctotrupomorpha</taxon>
        <taxon>Chalcidoidea</taxon>
        <taxon>Agaonidae</taxon>
        <taxon>Agaoninae</taxon>
        <taxon>Ceratosolen</taxon>
    </lineage>
</organism>
<reference evidence="12" key="1">
    <citation type="submission" date="2025-08" db="UniProtKB">
        <authorList>
            <consortium name="RefSeq"/>
        </authorList>
    </citation>
    <scope>IDENTIFICATION</scope>
</reference>
<dbReference type="Pfam" id="PF01841">
    <property type="entry name" value="Transglut_core"/>
    <property type="match status" value="1"/>
</dbReference>
<dbReference type="SMART" id="SM00460">
    <property type="entry name" value="TGc"/>
    <property type="match status" value="1"/>
</dbReference>
<feature type="active site" evidence="8">
    <location>
        <position position="444"/>
    </location>
</feature>
<evidence type="ECO:0000256" key="8">
    <source>
        <dbReference type="PIRSR" id="PIRSR000459-1"/>
    </source>
</evidence>
<dbReference type="InterPro" id="IPR036985">
    <property type="entry name" value="Transglutaminase-like_sf"/>
</dbReference>
<keyword evidence="11" id="KW-1185">Reference proteome</keyword>
<dbReference type="PANTHER" id="PTHR11590">
    <property type="entry name" value="PROTEIN-GLUTAMINE GAMMA-GLUTAMYLTRANSFERASE"/>
    <property type="match status" value="1"/>
</dbReference>
<keyword evidence="4 9" id="KW-0106">Calcium</keyword>
<evidence type="ECO:0000313" key="12">
    <source>
        <dbReference type="RefSeq" id="XP_011505870.1"/>
    </source>
</evidence>
<feature type="binding site" evidence="9">
    <location>
        <position position="486"/>
    </location>
    <ligand>
        <name>Ca(2+)</name>
        <dbReference type="ChEBI" id="CHEBI:29108"/>
    </ligand>
</feature>
<dbReference type="GO" id="GO:0046872">
    <property type="term" value="F:metal ion binding"/>
    <property type="evidence" value="ECO:0007669"/>
    <property type="project" value="UniProtKB-KW"/>
</dbReference>
<sequence length="781" mass="89424">MCRPLPWAGDEGRRPAFKRREELAPRRSCGLRSRAANFELADGSSWQMADMNYRFYDRYRVFNNRRRSRFPYRFYWENYSSSVLAIVHVDYCLDDNGDEHRTSRYDLMNREQKEARLVVRRGQPFVLDLHLSRNYDPAIDGVSIVFTLEGVKKPQYGQGTLVASAVLHPGEVSDGAWQTVVQAFAENSLRIKVTPAADAIIGKWNIEIDTKRRDSEGAVSFTVDTPFYLILNPWCRDDVVYLENEEQRQEYVMADSGLIWRGTCNRMRSSVWKFAQFERDILDCALYIMAEVGKVRLSARNDPVVISRVLSAAVNSADDYGVVMGNWSEDFGGGTPPSRWLGSQKILQEYYETRKPVKYGQCWVFAGVLATVCRTIGLPCRVVTNYSSAHDTQSSLTVDYFVDDNGKVMEELNSDSIWNFHVWNEVWMKRLDLTADCHGWQVIDSTPQELSENAYRLGPASVAAIKRAEVHKPYDNGFVFAEVNADKVFWRYNGPSQPLKLVAKDTDGVGQNISTKAVGSWEREDITHMYKYSEKSEDERDAMLKALRQSESLFSRYYLNEEFNDILFNFELRDDIIIGQPFSVVLTISNESRLETHKVSVILRVETVTYTGRTGDSVKRSENDRYVKPGSKDEVRLEVSWEEYGSKLLDQSAFNISCLATVKDTDYEYFAQDDFRVRKPDIKIKLDSQPMLGELFEATASFVNPLPMALKRGRFLVDGPGLKEQLKLKLTQDVEVGAEALCRFSMTPEVAGRATIAVKFYSKELDDVDGFIYFFVKHGSY</sequence>
<keyword evidence="5" id="KW-0012">Acyltransferase</keyword>
<comment type="cofactor">
    <cofactor evidence="9">
        <name>Ca(2+)</name>
        <dbReference type="ChEBI" id="CHEBI:29108"/>
    </cofactor>
    <text evidence="9">Binds 1 Ca(2+) ion per subunit.</text>
</comment>
<dbReference type="SUPFAM" id="SSF54001">
    <property type="entry name" value="Cysteine proteinases"/>
    <property type="match status" value="1"/>
</dbReference>
<dbReference type="CTD" id="7038"/>
<keyword evidence="2" id="KW-0808">Transferase</keyword>
<accession>A0AAJ7E2X1</accession>
<dbReference type="GeneID" id="105368545"/>
<dbReference type="InterPro" id="IPR023608">
    <property type="entry name" value="Transglutaminase_animal"/>
</dbReference>
<dbReference type="Proteomes" id="UP000695007">
    <property type="component" value="Unplaced"/>
</dbReference>
<dbReference type="FunFam" id="2.60.40.10:FF:000171">
    <property type="entry name" value="protein-glutamine gamma-glutamyltransferase 6"/>
    <property type="match status" value="1"/>
</dbReference>
<dbReference type="InterPro" id="IPR050779">
    <property type="entry name" value="Transglutaminase"/>
</dbReference>
<dbReference type="Pfam" id="PF00927">
    <property type="entry name" value="Transglut_C"/>
    <property type="match status" value="2"/>
</dbReference>
<feature type="binding site" evidence="9">
    <location>
        <position position="539"/>
    </location>
    <ligand>
        <name>Ca(2+)</name>
        <dbReference type="ChEBI" id="CHEBI:29108"/>
    </ligand>
</feature>
<evidence type="ECO:0000259" key="10">
    <source>
        <dbReference type="SMART" id="SM00460"/>
    </source>
</evidence>
<protein>
    <recommendedName>
        <fullName evidence="6">protein-glutamine gamma-glutamyltransferase</fullName>
        <ecNumber evidence="6">2.3.2.13</ecNumber>
    </recommendedName>
</protein>
<dbReference type="SUPFAM" id="SSF81296">
    <property type="entry name" value="E set domains"/>
    <property type="match status" value="1"/>
</dbReference>